<sequence length="152" mass="16388">MSNNNGPPANTDLPADIRRDYNEALSIIDLSPRGAAALTRLAIQKLCKELGQPGKNINNDIGALVAAGLNTKIQKSLDVVRVIGNNIVHPGKMDIDDDRDTEVILLKLVNVIADKRISEPKEIDEIYAGLPPGALEAIGRRDNKKKSGDDSD</sequence>
<dbReference type="AlphaFoldDB" id="A0A3T0N1S6"/>
<evidence type="ECO:0000313" key="3">
    <source>
        <dbReference type="Proteomes" id="UP000283063"/>
    </source>
</evidence>
<dbReference type="OrthoDB" id="9808624at2"/>
<organism evidence="2 3">
    <name type="scientific">Parasedimentitalea marina</name>
    <dbReference type="NCBI Taxonomy" id="2483033"/>
    <lineage>
        <taxon>Bacteria</taxon>
        <taxon>Pseudomonadati</taxon>
        <taxon>Pseudomonadota</taxon>
        <taxon>Alphaproteobacteria</taxon>
        <taxon>Rhodobacterales</taxon>
        <taxon>Paracoccaceae</taxon>
        <taxon>Parasedimentitalea</taxon>
    </lineage>
</organism>
<gene>
    <name evidence="2" type="ORF">EBB79_08765</name>
</gene>
<dbReference type="Proteomes" id="UP000283063">
    <property type="component" value="Chromosome"/>
</dbReference>
<dbReference type="EMBL" id="CP033219">
    <property type="protein sequence ID" value="AZV77978.1"/>
    <property type="molecule type" value="Genomic_DNA"/>
</dbReference>
<protein>
    <submittedName>
        <fullName evidence="2">DUF4145 domain-containing protein</fullName>
    </submittedName>
</protein>
<dbReference type="RefSeq" id="WP_127748534.1">
    <property type="nucleotide sequence ID" value="NZ_CP033219.1"/>
</dbReference>
<accession>A0A3T0N1S6</accession>
<feature type="domain" description="DUF4145" evidence="1">
    <location>
        <begin position="22"/>
        <end position="99"/>
    </location>
</feature>
<name>A0A3T0N1S6_9RHOB</name>
<dbReference type="Pfam" id="PF13643">
    <property type="entry name" value="DUF4145"/>
    <property type="match status" value="1"/>
</dbReference>
<reference evidence="2 3" key="1">
    <citation type="submission" date="2018-10" db="EMBL/GenBank/DDBJ databases">
        <title>Parasedimentitalea marina sp. nov., a psychrophilic bacterium isolated from deep seawater of the New Britain Trench.</title>
        <authorList>
            <person name="Cao J."/>
        </authorList>
    </citation>
    <scope>NUCLEOTIDE SEQUENCE [LARGE SCALE GENOMIC DNA]</scope>
    <source>
        <strain evidence="2 3">W43</strain>
    </source>
</reference>
<dbReference type="KEGG" id="sedi:EBB79_08765"/>
<dbReference type="InterPro" id="IPR025285">
    <property type="entry name" value="DUF4145"/>
</dbReference>
<evidence type="ECO:0000313" key="2">
    <source>
        <dbReference type="EMBL" id="AZV77978.1"/>
    </source>
</evidence>
<evidence type="ECO:0000259" key="1">
    <source>
        <dbReference type="Pfam" id="PF13643"/>
    </source>
</evidence>
<keyword evidence="3" id="KW-1185">Reference proteome</keyword>
<proteinExistence type="predicted"/>